<organism evidence="1 4">
    <name type="scientific">Vibrio crassostreae</name>
    <dbReference type="NCBI Taxonomy" id="246167"/>
    <lineage>
        <taxon>Bacteria</taxon>
        <taxon>Pseudomonadati</taxon>
        <taxon>Pseudomonadota</taxon>
        <taxon>Gammaproteobacteria</taxon>
        <taxon>Vibrionales</taxon>
        <taxon>Vibrionaceae</taxon>
        <taxon>Vibrio</taxon>
    </lineage>
</organism>
<keyword evidence="3" id="KW-1185">Reference proteome</keyword>
<dbReference type="Proteomes" id="UP000049077">
    <property type="component" value="Unassembled WGS sequence"/>
</dbReference>
<accession>A0A4R3NYI3</accession>
<proteinExistence type="predicted"/>
<evidence type="ECO:0000313" key="4">
    <source>
        <dbReference type="Proteomes" id="UP000049495"/>
    </source>
</evidence>
<reference evidence="1 3" key="1">
    <citation type="submission" date="2014-06" db="EMBL/GenBank/DDBJ databases">
        <authorList>
            <person name="Le Roux F."/>
        </authorList>
    </citation>
    <scope>NUCLEOTIDE SEQUENCE</scope>
    <source>
        <strain evidence="2 3">J5-4</strain>
        <strain evidence="1">J5-5</strain>
    </source>
</reference>
<evidence type="ECO:0000313" key="2">
    <source>
        <dbReference type="EMBL" id="CDT14488.1"/>
    </source>
</evidence>
<protein>
    <submittedName>
        <fullName evidence="1">Uncharacterized protein</fullName>
    </submittedName>
</protein>
<reference evidence="4" key="2">
    <citation type="submission" date="2014-06" db="EMBL/GenBank/DDBJ databases">
        <authorList>
            <person name="Le Roux Frederique"/>
        </authorList>
    </citation>
    <scope>NUCLEOTIDE SEQUENCE [LARGE SCALE GENOMIC DNA]</scope>
    <source>
        <strain evidence="4">J5-5</strain>
    </source>
</reference>
<evidence type="ECO:0000313" key="3">
    <source>
        <dbReference type="Proteomes" id="UP000049077"/>
    </source>
</evidence>
<sequence>MEIRQIPWVELKRNLEEVGVEYGTNKAVYRYIQSLNASVRLSLKSKGYTSKTVTLIDGTELYAWVQA</sequence>
<dbReference type="EMBL" id="CCJX01000060">
    <property type="protein sequence ID" value="CDT14488.1"/>
    <property type="molecule type" value="Genomic_DNA"/>
</dbReference>
<dbReference type="Proteomes" id="UP000049495">
    <property type="component" value="Unassembled WGS sequence"/>
</dbReference>
<comment type="caution">
    <text evidence="1">The sequence shown here is derived from an EMBL/GenBank/DDBJ whole genome shotgun (WGS) entry which is preliminary data.</text>
</comment>
<evidence type="ECO:0000313" key="1">
    <source>
        <dbReference type="EMBL" id="CDS95177.1"/>
    </source>
</evidence>
<dbReference type="EMBL" id="CCJV01000020">
    <property type="protein sequence ID" value="CDS95177.1"/>
    <property type="molecule type" value="Genomic_DNA"/>
</dbReference>
<name>A0A4R3NYI3_9VIBR</name>
<gene>
    <name evidence="2" type="ORF">VCR4J5_1520011</name>
    <name evidence="1" type="ORF">VCR5J5_1160015</name>
</gene>
<dbReference type="AlphaFoldDB" id="A0A4R3NYI3"/>